<sequence>MALVQSTLAAHGNRLGQVEHYLDHIVAPAVAAEEDGCATSAATAALNVDFDARPSSEEAAFFRARGHSTVTSPPPFAMKCCFGEKPKTFHCKVVLLDETELIQEIQNVFGSGKRAPSCVTSRRDLTVAGVTAPPFKVALQ</sequence>
<accession>A0A9D4Q0D1</accession>
<evidence type="ECO:0000313" key="2">
    <source>
        <dbReference type="Proteomes" id="UP000821837"/>
    </source>
</evidence>
<keyword evidence="2" id="KW-1185">Reference proteome</keyword>
<name>A0A9D4Q0D1_RHISA</name>
<protein>
    <submittedName>
        <fullName evidence="1">Uncharacterized protein</fullName>
    </submittedName>
</protein>
<reference evidence="1" key="1">
    <citation type="journal article" date="2020" name="Cell">
        <title>Large-Scale Comparative Analyses of Tick Genomes Elucidate Their Genetic Diversity and Vector Capacities.</title>
        <authorList>
            <consortium name="Tick Genome and Microbiome Consortium (TIGMIC)"/>
            <person name="Jia N."/>
            <person name="Wang J."/>
            <person name="Shi W."/>
            <person name="Du L."/>
            <person name="Sun Y."/>
            <person name="Zhan W."/>
            <person name="Jiang J.F."/>
            <person name="Wang Q."/>
            <person name="Zhang B."/>
            <person name="Ji P."/>
            <person name="Bell-Sakyi L."/>
            <person name="Cui X.M."/>
            <person name="Yuan T.T."/>
            <person name="Jiang B.G."/>
            <person name="Yang W.F."/>
            <person name="Lam T.T."/>
            <person name="Chang Q.C."/>
            <person name="Ding S.J."/>
            <person name="Wang X.J."/>
            <person name="Zhu J.G."/>
            <person name="Ruan X.D."/>
            <person name="Zhao L."/>
            <person name="Wei J.T."/>
            <person name="Ye R.Z."/>
            <person name="Que T.C."/>
            <person name="Du C.H."/>
            <person name="Zhou Y.H."/>
            <person name="Cheng J.X."/>
            <person name="Dai P.F."/>
            <person name="Guo W.B."/>
            <person name="Han X.H."/>
            <person name="Huang E.J."/>
            <person name="Li L.F."/>
            <person name="Wei W."/>
            <person name="Gao Y.C."/>
            <person name="Liu J.Z."/>
            <person name="Shao H.Z."/>
            <person name="Wang X."/>
            <person name="Wang C.C."/>
            <person name="Yang T.C."/>
            <person name="Huo Q.B."/>
            <person name="Li W."/>
            <person name="Chen H.Y."/>
            <person name="Chen S.E."/>
            <person name="Zhou L.G."/>
            <person name="Ni X.B."/>
            <person name="Tian J.H."/>
            <person name="Sheng Y."/>
            <person name="Liu T."/>
            <person name="Pan Y.S."/>
            <person name="Xia L.Y."/>
            <person name="Li J."/>
            <person name="Zhao F."/>
            <person name="Cao W.C."/>
        </authorList>
    </citation>
    <scope>NUCLEOTIDE SEQUENCE</scope>
    <source>
        <strain evidence="1">Rsan-2018</strain>
    </source>
</reference>
<evidence type="ECO:0000313" key="1">
    <source>
        <dbReference type="EMBL" id="KAH7962198.1"/>
    </source>
</evidence>
<gene>
    <name evidence="1" type="ORF">HPB52_014900</name>
</gene>
<organism evidence="1 2">
    <name type="scientific">Rhipicephalus sanguineus</name>
    <name type="common">Brown dog tick</name>
    <name type="synonym">Ixodes sanguineus</name>
    <dbReference type="NCBI Taxonomy" id="34632"/>
    <lineage>
        <taxon>Eukaryota</taxon>
        <taxon>Metazoa</taxon>
        <taxon>Ecdysozoa</taxon>
        <taxon>Arthropoda</taxon>
        <taxon>Chelicerata</taxon>
        <taxon>Arachnida</taxon>
        <taxon>Acari</taxon>
        <taxon>Parasitiformes</taxon>
        <taxon>Ixodida</taxon>
        <taxon>Ixodoidea</taxon>
        <taxon>Ixodidae</taxon>
        <taxon>Rhipicephalinae</taxon>
        <taxon>Rhipicephalus</taxon>
        <taxon>Rhipicephalus</taxon>
    </lineage>
</organism>
<reference evidence="1" key="2">
    <citation type="submission" date="2021-09" db="EMBL/GenBank/DDBJ databases">
        <authorList>
            <person name="Jia N."/>
            <person name="Wang J."/>
            <person name="Shi W."/>
            <person name="Du L."/>
            <person name="Sun Y."/>
            <person name="Zhan W."/>
            <person name="Jiang J."/>
            <person name="Wang Q."/>
            <person name="Zhang B."/>
            <person name="Ji P."/>
            <person name="Sakyi L.B."/>
            <person name="Cui X."/>
            <person name="Yuan T."/>
            <person name="Jiang B."/>
            <person name="Yang W."/>
            <person name="Lam T.T.-Y."/>
            <person name="Chang Q."/>
            <person name="Ding S."/>
            <person name="Wang X."/>
            <person name="Zhu J."/>
            <person name="Ruan X."/>
            <person name="Zhao L."/>
            <person name="Wei J."/>
            <person name="Que T."/>
            <person name="Du C."/>
            <person name="Cheng J."/>
            <person name="Dai P."/>
            <person name="Han X."/>
            <person name="Huang E."/>
            <person name="Gao Y."/>
            <person name="Liu J."/>
            <person name="Shao H."/>
            <person name="Ye R."/>
            <person name="Li L."/>
            <person name="Wei W."/>
            <person name="Wang X."/>
            <person name="Wang C."/>
            <person name="Huo Q."/>
            <person name="Li W."/>
            <person name="Guo W."/>
            <person name="Chen H."/>
            <person name="Chen S."/>
            <person name="Zhou L."/>
            <person name="Zhou L."/>
            <person name="Ni X."/>
            <person name="Tian J."/>
            <person name="Zhou Y."/>
            <person name="Sheng Y."/>
            <person name="Liu T."/>
            <person name="Pan Y."/>
            <person name="Xia L."/>
            <person name="Li J."/>
            <person name="Zhao F."/>
            <person name="Cao W."/>
        </authorList>
    </citation>
    <scope>NUCLEOTIDE SEQUENCE</scope>
    <source>
        <strain evidence="1">Rsan-2018</strain>
        <tissue evidence="1">Larvae</tissue>
    </source>
</reference>
<comment type="caution">
    <text evidence="1">The sequence shown here is derived from an EMBL/GenBank/DDBJ whole genome shotgun (WGS) entry which is preliminary data.</text>
</comment>
<proteinExistence type="predicted"/>
<dbReference type="AlphaFoldDB" id="A0A9D4Q0D1"/>
<dbReference type="EMBL" id="JABSTV010001249">
    <property type="protein sequence ID" value="KAH7962198.1"/>
    <property type="molecule type" value="Genomic_DNA"/>
</dbReference>
<dbReference type="Proteomes" id="UP000821837">
    <property type="component" value="Chromosome 3"/>
</dbReference>